<dbReference type="InterPro" id="IPR039424">
    <property type="entry name" value="SBP_5"/>
</dbReference>
<organism evidence="6 7">
    <name type="scientific">Siccirubricoccus soli</name>
    <dbReference type="NCBI Taxonomy" id="2899147"/>
    <lineage>
        <taxon>Bacteria</taxon>
        <taxon>Pseudomonadati</taxon>
        <taxon>Pseudomonadota</taxon>
        <taxon>Alphaproteobacteria</taxon>
        <taxon>Acetobacterales</taxon>
        <taxon>Roseomonadaceae</taxon>
        <taxon>Siccirubricoccus</taxon>
    </lineage>
</organism>
<evidence type="ECO:0000256" key="4">
    <source>
        <dbReference type="SAM" id="SignalP"/>
    </source>
</evidence>
<dbReference type="RefSeq" id="WP_252955524.1">
    <property type="nucleotide sequence ID" value="NZ_JAFIRR010000157.1"/>
</dbReference>
<proteinExistence type="inferred from homology"/>
<evidence type="ECO:0000259" key="5">
    <source>
        <dbReference type="Pfam" id="PF00496"/>
    </source>
</evidence>
<name>A0ABT1DAD6_9PROT</name>
<evidence type="ECO:0000256" key="3">
    <source>
        <dbReference type="ARBA" id="ARBA00022729"/>
    </source>
</evidence>
<dbReference type="SUPFAM" id="SSF53850">
    <property type="entry name" value="Periplasmic binding protein-like II"/>
    <property type="match status" value="1"/>
</dbReference>
<feature type="signal peptide" evidence="4">
    <location>
        <begin position="1"/>
        <end position="21"/>
    </location>
</feature>
<dbReference type="Proteomes" id="UP001523392">
    <property type="component" value="Unassembled WGS sequence"/>
</dbReference>
<dbReference type="Gene3D" id="3.40.190.10">
    <property type="entry name" value="Periplasmic binding protein-like II"/>
    <property type="match status" value="1"/>
</dbReference>
<dbReference type="CDD" id="cd08502">
    <property type="entry name" value="PBP2_NikA_DppA_OppA_like_16"/>
    <property type="match status" value="1"/>
</dbReference>
<evidence type="ECO:0000313" key="7">
    <source>
        <dbReference type="Proteomes" id="UP001523392"/>
    </source>
</evidence>
<reference evidence="6 7" key="1">
    <citation type="submission" date="2021-12" db="EMBL/GenBank/DDBJ databases">
        <title>Siccirubricoccus leaddurans sp. nov., a high concentration Zn2+ tolerance bacterium.</title>
        <authorList>
            <person name="Cao Y."/>
        </authorList>
    </citation>
    <scope>NUCLEOTIDE SEQUENCE [LARGE SCALE GENOMIC DNA]</scope>
    <source>
        <strain evidence="6 7">KC 17139</strain>
    </source>
</reference>
<feature type="domain" description="Solute-binding protein family 5" evidence="5">
    <location>
        <begin position="70"/>
        <end position="438"/>
    </location>
</feature>
<dbReference type="PIRSF" id="PIRSF002741">
    <property type="entry name" value="MppA"/>
    <property type="match status" value="1"/>
</dbReference>
<dbReference type="Gene3D" id="3.10.105.10">
    <property type="entry name" value="Dipeptide-binding Protein, Domain 3"/>
    <property type="match status" value="1"/>
</dbReference>
<keyword evidence="3 4" id="KW-0732">Signal</keyword>
<comment type="similarity">
    <text evidence="2">Belongs to the bacterial solute-binding protein 5 family.</text>
</comment>
<dbReference type="Pfam" id="PF00496">
    <property type="entry name" value="SBP_bac_5"/>
    <property type="match status" value="1"/>
</dbReference>
<accession>A0ABT1DAD6</accession>
<dbReference type="EMBL" id="JAFIRR010000157">
    <property type="protein sequence ID" value="MCO6418896.1"/>
    <property type="molecule type" value="Genomic_DNA"/>
</dbReference>
<sequence length="526" mass="57773">MQRRSILTAAAASALPRFAIAQPAASRVLRFVPQADLGGLDPVAISSNVIRNHGYMVYDTLYGVDAQFRPQPQMAAGHVLEDDGKSCIITLRPGLQFHDGERVTANDCVASLKRWMRRSPMGQALAARTDELAALDDLRLRFRLKRPFPMLLDALAVPANPSAFIMPARIAGTDAFQQIRDPTGSGPFRFVMSEFRQGNRAVWERNPDYSPTPVAAHGLTAGPKIVHFDRVEWHIIPDAGTAAAALLAGEVDWFEQMAPEIQTLLRRNRNLTVEAIDPLPLPGQFRFNHRQPPFDNPAIRRAFLQAISQEDFMTAIVGPDPKLYEANVGFFTPGGPMANDAGLEPLKGPRSIERAKQALKEAGYNGQLVRLLGTTDINSTTAQAQVAADLLKRLDLNLDVVLTDWGTVAQRRMNKGPLDQGGWSIACFASSGMDFINPVTHAQLRSDGEAAAPGWPDLPKLEQLRAAWLEASDLAAQKALARQIQAEAMQGLPYIPTGAYYSITAHHRNLVDRVKGFAIFWGIRRT</sequence>
<evidence type="ECO:0000313" key="6">
    <source>
        <dbReference type="EMBL" id="MCO6418896.1"/>
    </source>
</evidence>
<protein>
    <submittedName>
        <fullName evidence="6">ABC transporter substrate-binding protein</fullName>
    </submittedName>
</protein>
<evidence type="ECO:0000256" key="1">
    <source>
        <dbReference type="ARBA" id="ARBA00004418"/>
    </source>
</evidence>
<evidence type="ECO:0000256" key="2">
    <source>
        <dbReference type="ARBA" id="ARBA00005695"/>
    </source>
</evidence>
<dbReference type="PANTHER" id="PTHR30290">
    <property type="entry name" value="PERIPLASMIC BINDING COMPONENT OF ABC TRANSPORTER"/>
    <property type="match status" value="1"/>
</dbReference>
<dbReference type="InterPro" id="IPR030678">
    <property type="entry name" value="Peptide/Ni-bd"/>
</dbReference>
<dbReference type="InterPro" id="IPR000914">
    <property type="entry name" value="SBP_5_dom"/>
</dbReference>
<gene>
    <name evidence="6" type="ORF">JYK14_22445</name>
</gene>
<comment type="caution">
    <text evidence="6">The sequence shown here is derived from an EMBL/GenBank/DDBJ whole genome shotgun (WGS) entry which is preliminary data.</text>
</comment>
<feature type="chain" id="PRO_5046939546" evidence="4">
    <location>
        <begin position="22"/>
        <end position="526"/>
    </location>
</feature>
<comment type="subcellular location">
    <subcellularLocation>
        <location evidence="1">Periplasm</location>
    </subcellularLocation>
</comment>
<keyword evidence="7" id="KW-1185">Reference proteome</keyword>
<dbReference type="PANTHER" id="PTHR30290:SF38">
    <property type="entry name" value="D,D-DIPEPTIDE-BINDING PERIPLASMIC PROTEIN DDPA-RELATED"/>
    <property type="match status" value="1"/>
</dbReference>